<feature type="compositionally biased region" description="Polar residues" evidence="1">
    <location>
        <begin position="139"/>
        <end position="151"/>
    </location>
</feature>
<organism evidence="2 3">
    <name type="scientific">Myotis myotis</name>
    <name type="common">Greater mouse-eared bat</name>
    <name type="synonym">Vespertilio myotis</name>
    <dbReference type="NCBI Taxonomy" id="51298"/>
    <lineage>
        <taxon>Eukaryota</taxon>
        <taxon>Metazoa</taxon>
        <taxon>Chordata</taxon>
        <taxon>Craniata</taxon>
        <taxon>Vertebrata</taxon>
        <taxon>Euteleostomi</taxon>
        <taxon>Mammalia</taxon>
        <taxon>Eutheria</taxon>
        <taxon>Laurasiatheria</taxon>
        <taxon>Chiroptera</taxon>
        <taxon>Yangochiroptera</taxon>
        <taxon>Vespertilionidae</taxon>
        <taxon>Myotis</taxon>
    </lineage>
</organism>
<sequence>MGEPGAGLRSRGSWTCLDPCTPGLAPPPPLGTQGTLSNRDCLASLSSVEAPPPTTLITPCSHLLSLVKSCQSHYTPCLSPGLWAMPPPPRNLDIPLLSGGKTPYPWHSLAGIPSPETPCDPPAQCSTPPPMVSEDPETQLLTEAQQKPQGR</sequence>
<dbReference type="Proteomes" id="UP000527355">
    <property type="component" value="Unassembled WGS sequence"/>
</dbReference>
<feature type="region of interest" description="Disordered" evidence="1">
    <location>
        <begin position="107"/>
        <end position="151"/>
    </location>
</feature>
<protein>
    <submittedName>
        <fullName evidence="2">Uncharacterized protein</fullName>
    </submittedName>
</protein>
<proteinExistence type="predicted"/>
<keyword evidence="3" id="KW-1185">Reference proteome</keyword>
<evidence type="ECO:0000313" key="3">
    <source>
        <dbReference type="Proteomes" id="UP000527355"/>
    </source>
</evidence>
<accession>A0A7J7Y0F2</accession>
<name>A0A7J7Y0F2_MYOMY</name>
<gene>
    <name evidence="2" type="ORF">mMyoMyo1_011355</name>
</gene>
<dbReference type="AlphaFoldDB" id="A0A7J7Y0F2"/>
<evidence type="ECO:0000313" key="2">
    <source>
        <dbReference type="EMBL" id="KAF6355156.1"/>
    </source>
</evidence>
<reference evidence="2 3" key="1">
    <citation type="journal article" date="2020" name="Nature">
        <title>Six reference-quality genomes reveal evolution of bat adaptations.</title>
        <authorList>
            <person name="Jebb D."/>
            <person name="Huang Z."/>
            <person name="Pippel M."/>
            <person name="Hughes G.M."/>
            <person name="Lavrichenko K."/>
            <person name="Devanna P."/>
            <person name="Winkler S."/>
            <person name="Jermiin L.S."/>
            <person name="Skirmuntt E.C."/>
            <person name="Katzourakis A."/>
            <person name="Burkitt-Gray L."/>
            <person name="Ray D.A."/>
            <person name="Sullivan K.A.M."/>
            <person name="Roscito J.G."/>
            <person name="Kirilenko B.M."/>
            <person name="Davalos L.M."/>
            <person name="Corthals A.P."/>
            <person name="Power M.L."/>
            <person name="Jones G."/>
            <person name="Ransome R.D."/>
            <person name="Dechmann D.K.N."/>
            <person name="Locatelli A.G."/>
            <person name="Puechmaille S.J."/>
            <person name="Fedrigo O."/>
            <person name="Jarvis E.D."/>
            <person name="Hiller M."/>
            <person name="Vernes S.C."/>
            <person name="Myers E.W."/>
            <person name="Teeling E.C."/>
        </authorList>
    </citation>
    <scope>NUCLEOTIDE SEQUENCE [LARGE SCALE GENOMIC DNA]</scope>
    <source>
        <strain evidence="2">MMyoMyo1</strain>
        <tissue evidence="2">Flight muscle</tissue>
    </source>
</reference>
<dbReference type="EMBL" id="JABWUV010000005">
    <property type="protein sequence ID" value="KAF6355156.1"/>
    <property type="molecule type" value="Genomic_DNA"/>
</dbReference>
<feature type="compositionally biased region" description="Pro residues" evidence="1">
    <location>
        <begin position="115"/>
        <end position="131"/>
    </location>
</feature>
<comment type="caution">
    <text evidence="2">The sequence shown here is derived from an EMBL/GenBank/DDBJ whole genome shotgun (WGS) entry which is preliminary data.</text>
</comment>
<evidence type="ECO:0000256" key="1">
    <source>
        <dbReference type="SAM" id="MobiDB-lite"/>
    </source>
</evidence>